<dbReference type="AlphaFoldDB" id="A0A7S1TBD4"/>
<feature type="compositionally biased region" description="Basic residues" evidence="5">
    <location>
        <begin position="155"/>
        <end position="171"/>
    </location>
</feature>
<evidence type="ECO:0000256" key="2">
    <source>
        <dbReference type="ARBA" id="ARBA00022884"/>
    </source>
</evidence>
<dbReference type="GO" id="GO:0005730">
    <property type="term" value="C:nucleolus"/>
    <property type="evidence" value="ECO:0007669"/>
    <property type="project" value="UniProtKB-SubCell"/>
</dbReference>
<accession>A0A7S1TBD4</accession>
<sequence length="198" mass="22695">MKTEKDGSRIEALFEVVGAVEGKRVRRGRKGTGSRQGVEGGGSESGCVLYVGHIPHGFYEEEMKKFFSQFGEVRRVRLSRSRKTGKTRGYGFLEFLSPKVAAIAAETMDRYMFFGRLLDVHVVDAQKVHPDTFRNSDQQFRKVDWSAVERAKRAKVKNPQRMKQTTRRRKMRELERRKLVIKRGLAVDSTTPPESEKA</sequence>
<evidence type="ECO:0000256" key="3">
    <source>
        <dbReference type="ARBA" id="ARBA00023242"/>
    </source>
</evidence>
<dbReference type="InterPro" id="IPR035979">
    <property type="entry name" value="RBD_domain_sf"/>
</dbReference>
<dbReference type="SMART" id="SM00360">
    <property type="entry name" value="RRM"/>
    <property type="match status" value="1"/>
</dbReference>
<reference evidence="7" key="1">
    <citation type="submission" date="2021-01" db="EMBL/GenBank/DDBJ databases">
        <authorList>
            <person name="Corre E."/>
            <person name="Pelletier E."/>
            <person name="Niang G."/>
            <person name="Scheremetjew M."/>
            <person name="Finn R."/>
            <person name="Kale V."/>
            <person name="Holt S."/>
            <person name="Cochrane G."/>
            <person name="Meng A."/>
            <person name="Brown T."/>
            <person name="Cohen L."/>
        </authorList>
    </citation>
    <scope>NUCLEOTIDE SEQUENCE</scope>
    <source>
        <strain evidence="7">SAG 36.94</strain>
    </source>
</reference>
<dbReference type="Gene3D" id="3.30.70.330">
    <property type="match status" value="1"/>
</dbReference>
<keyword evidence="3" id="KW-0539">Nucleus</keyword>
<dbReference type="PANTHER" id="PTHR46754">
    <property type="entry name" value="MKI67 FHA DOMAIN-INTERACTING NUCLEOLAR PHOSPHOPROTEIN"/>
    <property type="match status" value="1"/>
</dbReference>
<organism evidence="7">
    <name type="scientific">Compsopogon caeruleus</name>
    <dbReference type="NCBI Taxonomy" id="31354"/>
    <lineage>
        <taxon>Eukaryota</taxon>
        <taxon>Rhodophyta</taxon>
        <taxon>Compsopogonophyceae</taxon>
        <taxon>Compsopogonales</taxon>
        <taxon>Compsopogonaceae</taxon>
        <taxon>Compsopogon</taxon>
    </lineage>
</organism>
<proteinExistence type="predicted"/>
<dbReference type="PROSITE" id="PS50102">
    <property type="entry name" value="RRM"/>
    <property type="match status" value="1"/>
</dbReference>
<comment type="subcellular location">
    <subcellularLocation>
        <location evidence="1">Nucleus</location>
        <location evidence="1">Nucleolus</location>
    </subcellularLocation>
</comment>
<keyword evidence="2 4" id="KW-0694">RNA-binding</keyword>
<evidence type="ECO:0000259" key="6">
    <source>
        <dbReference type="PROSITE" id="PS50102"/>
    </source>
</evidence>
<dbReference type="SUPFAM" id="SSF54928">
    <property type="entry name" value="RNA-binding domain, RBD"/>
    <property type="match status" value="1"/>
</dbReference>
<feature type="domain" description="RRM" evidence="6">
    <location>
        <begin position="47"/>
        <end position="125"/>
    </location>
</feature>
<name>A0A7S1TBD4_9RHOD</name>
<evidence type="ECO:0000256" key="4">
    <source>
        <dbReference type="PROSITE-ProRule" id="PRU00176"/>
    </source>
</evidence>
<evidence type="ECO:0000256" key="5">
    <source>
        <dbReference type="SAM" id="MobiDB-lite"/>
    </source>
</evidence>
<gene>
    <name evidence="7" type="ORF">CCAE0312_LOCUS2886</name>
</gene>
<protein>
    <recommendedName>
        <fullName evidence="6">RRM domain-containing protein</fullName>
    </recommendedName>
</protein>
<dbReference type="InterPro" id="IPR012677">
    <property type="entry name" value="Nucleotide-bd_a/b_plait_sf"/>
</dbReference>
<dbReference type="GO" id="GO:0003723">
    <property type="term" value="F:RNA binding"/>
    <property type="evidence" value="ECO:0007669"/>
    <property type="project" value="UniProtKB-UniRule"/>
</dbReference>
<evidence type="ECO:0000313" key="7">
    <source>
        <dbReference type="EMBL" id="CAD9230832.1"/>
    </source>
</evidence>
<dbReference type="InterPro" id="IPR000504">
    <property type="entry name" value="RRM_dom"/>
</dbReference>
<evidence type="ECO:0000256" key="1">
    <source>
        <dbReference type="ARBA" id="ARBA00004604"/>
    </source>
</evidence>
<feature type="region of interest" description="Disordered" evidence="5">
    <location>
        <begin position="155"/>
        <end position="174"/>
    </location>
</feature>
<dbReference type="Pfam" id="PF00076">
    <property type="entry name" value="RRM_1"/>
    <property type="match status" value="1"/>
</dbReference>
<dbReference type="CDD" id="cd12307">
    <property type="entry name" value="RRM_NIFK_like"/>
    <property type="match status" value="1"/>
</dbReference>
<dbReference type="EMBL" id="HBGH01005358">
    <property type="protein sequence ID" value="CAD9230832.1"/>
    <property type="molecule type" value="Transcribed_RNA"/>
</dbReference>